<dbReference type="Gene3D" id="1.20.272.10">
    <property type="match status" value="1"/>
</dbReference>
<dbReference type="InterPro" id="IPR021886">
    <property type="entry name" value="MgsA_C"/>
</dbReference>
<dbReference type="CDD" id="cd18139">
    <property type="entry name" value="HLD_clamp_RarA"/>
    <property type="match status" value="1"/>
</dbReference>
<dbReference type="GO" id="GO:0006261">
    <property type="term" value="P:DNA-templated DNA replication"/>
    <property type="evidence" value="ECO:0007669"/>
    <property type="project" value="TreeGrafter"/>
</dbReference>
<dbReference type="Pfam" id="PF12002">
    <property type="entry name" value="MgsA_C"/>
    <property type="match status" value="1"/>
</dbReference>
<dbReference type="InterPro" id="IPR008921">
    <property type="entry name" value="DNA_pol3_clamp-load_cplx_C"/>
</dbReference>
<dbReference type="Gene3D" id="1.10.8.60">
    <property type="match status" value="1"/>
</dbReference>
<evidence type="ECO:0000256" key="2">
    <source>
        <dbReference type="ARBA" id="ARBA00022741"/>
    </source>
</evidence>
<gene>
    <name evidence="5" type="ORF">L0M99_04250</name>
</gene>
<evidence type="ECO:0000259" key="4">
    <source>
        <dbReference type="SMART" id="SM00382"/>
    </source>
</evidence>
<dbReference type="Pfam" id="PF16193">
    <property type="entry name" value="AAA_assoc_2"/>
    <property type="match status" value="1"/>
</dbReference>
<dbReference type="RefSeq" id="WP_238127872.1">
    <property type="nucleotide sequence ID" value="NZ_JAGZVZ010000010.1"/>
</dbReference>
<proteinExistence type="inferred from homology"/>
<keyword evidence="2" id="KW-0547">Nucleotide-binding</keyword>
<evidence type="ECO:0000313" key="6">
    <source>
        <dbReference type="Proteomes" id="UP001200537"/>
    </source>
</evidence>
<comment type="similarity">
    <text evidence="1">Belongs to the AAA ATPase family. RarA/MGS1/WRNIP1 subfamily.</text>
</comment>
<dbReference type="InterPro" id="IPR003959">
    <property type="entry name" value="ATPase_AAA_core"/>
</dbReference>
<dbReference type="EMBL" id="JAKNHJ010000006">
    <property type="protein sequence ID" value="MCG4617708.1"/>
    <property type="molecule type" value="Genomic_DNA"/>
</dbReference>
<dbReference type="CDD" id="cd00009">
    <property type="entry name" value="AAA"/>
    <property type="match status" value="1"/>
</dbReference>
<feature type="domain" description="AAA+ ATPase" evidence="4">
    <location>
        <begin position="60"/>
        <end position="177"/>
    </location>
</feature>
<sequence>MDLFQQAALNEQGIPAFSASAPLAVRMRPLSIDEVVGQAHLLEPGSPLRRLLEPQGSAGAVSSIVFWGPPGTGKTTLAYLVATASQRNFVEVSAVSAGVKEVRAVIKQAREQLRATGKQTVLFVDEVHRFSKSQQDALLPAVENSWVILVAATTENPSFSVVSPLLSRSLLLTLNPLNKQDVKGVLQRALTDERGLKGKVTADEDALNRLADLGGADARKALTLLEAAAEGALTAGRSALSTEDIARAADTAIVKYDRDDHYDVISAFIKSMRGSDVDATLHYLARMIEGGEDPRFIARRIMICASEDVGMADPKALEIAVSAAQAVQMIGMPEGRIILAQAAVAVATAPKSNASYLGIEAAIKDVRAGKSGSVPAHLRDSHYADAKKLGVSGYKYAHDYPHHIVAQTYLPASLVGTQYYYPTDNGYEDLVSKRLHTIRGILANGNGEQK</sequence>
<organism evidence="5 6">
    <name type="scientific">Varibaculum cambriense</name>
    <dbReference type="NCBI Taxonomy" id="184870"/>
    <lineage>
        <taxon>Bacteria</taxon>
        <taxon>Bacillati</taxon>
        <taxon>Actinomycetota</taxon>
        <taxon>Actinomycetes</taxon>
        <taxon>Actinomycetales</taxon>
        <taxon>Actinomycetaceae</taxon>
        <taxon>Varibaculum</taxon>
    </lineage>
</organism>
<dbReference type="GO" id="GO:0000731">
    <property type="term" value="P:DNA synthesis involved in DNA repair"/>
    <property type="evidence" value="ECO:0007669"/>
    <property type="project" value="TreeGrafter"/>
</dbReference>
<dbReference type="GO" id="GO:0005524">
    <property type="term" value="F:ATP binding"/>
    <property type="evidence" value="ECO:0007669"/>
    <property type="project" value="UniProtKB-KW"/>
</dbReference>
<dbReference type="Pfam" id="PF00004">
    <property type="entry name" value="AAA"/>
    <property type="match status" value="1"/>
</dbReference>
<dbReference type="FunFam" id="3.40.50.300:FF:000345">
    <property type="entry name" value="AAA family ATPase"/>
    <property type="match status" value="1"/>
</dbReference>
<evidence type="ECO:0000256" key="1">
    <source>
        <dbReference type="ARBA" id="ARBA00008959"/>
    </source>
</evidence>
<dbReference type="GO" id="GO:0017116">
    <property type="term" value="F:single-stranded DNA helicase activity"/>
    <property type="evidence" value="ECO:0007669"/>
    <property type="project" value="TreeGrafter"/>
</dbReference>
<dbReference type="FunFam" id="1.20.272.10:FF:000001">
    <property type="entry name" value="Putative AAA family ATPase"/>
    <property type="match status" value="1"/>
</dbReference>
<dbReference type="InterPro" id="IPR032423">
    <property type="entry name" value="AAA_assoc_2"/>
</dbReference>
<protein>
    <submittedName>
        <fullName evidence="5">Replication-associated recombination protein A</fullName>
    </submittedName>
</protein>
<dbReference type="PANTHER" id="PTHR13779">
    <property type="entry name" value="WERNER HELICASE-INTERACTING PROTEIN 1 FAMILY MEMBER"/>
    <property type="match status" value="1"/>
</dbReference>
<dbReference type="SUPFAM" id="SSF52540">
    <property type="entry name" value="P-loop containing nucleoside triphosphate hydrolases"/>
    <property type="match status" value="1"/>
</dbReference>
<dbReference type="Gene3D" id="3.40.50.300">
    <property type="entry name" value="P-loop containing nucleotide triphosphate hydrolases"/>
    <property type="match status" value="1"/>
</dbReference>
<dbReference type="PANTHER" id="PTHR13779:SF7">
    <property type="entry name" value="ATPASE WRNIP1"/>
    <property type="match status" value="1"/>
</dbReference>
<name>A0AAJ1F7V5_9ACTO</name>
<dbReference type="SUPFAM" id="SSF48019">
    <property type="entry name" value="post-AAA+ oligomerization domain-like"/>
    <property type="match status" value="1"/>
</dbReference>
<dbReference type="GO" id="GO:0003677">
    <property type="term" value="F:DNA binding"/>
    <property type="evidence" value="ECO:0007669"/>
    <property type="project" value="InterPro"/>
</dbReference>
<dbReference type="InterPro" id="IPR051314">
    <property type="entry name" value="AAA_ATPase_RarA/MGS1/WRNIP1"/>
</dbReference>
<dbReference type="Proteomes" id="UP001200537">
    <property type="component" value="Unassembled WGS sequence"/>
</dbReference>
<dbReference type="GO" id="GO:0016887">
    <property type="term" value="F:ATP hydrolysis activity"/>
    <property type="evidence" value="ECO:0007669"/>
    <property type="project" value="InterPro"/>
</dbReference>
<evidence type="ECO:0000313" key="5">
    <source>
        <dbReference type="EMBL" id="MCG4617708.1"/>
    </source>
</evidence>
<dbReference type="InterPro" id="IPR003593">
    <property type="entry name" value="AAA+_ATPase"/>
</dbReference>
<dbReference type="SMART" id="SM00382">
    <property type="entry name" value="AAA"/>
    <property type="match status" value="1"/>
</dbReference>
<comment type="caution">
    <text evidence="5">The sequence shown here is derived from an EMBL/GenBank/DDBJ whole genome shotgun (WGS) entry which is preliminary data.</text>
</comment>
<keyword evidence="3" id="KW-0067">ATP-binding</keyword>
<dbReference type="GO" id="GO:0008047">
    <property type="term" value="F:enzyme activator activity"/>
    <property type="evidence" value="ECO:0007669"/>
    <property type="project" value="TreeGrafter"/>
</dbReference>
<dbReference type="AlphaFoldDB" id="A0AAJ1F7V5"/>
<dbReference type="FunFam" id="1.10.3710.10:FF:000003">
    <property type="entry name" value="ATPase, AAA family protein"/>
    <property type="match status" value="1"/>
</dbReference>
<dbReference type="Gene3D" id="1.10.3710.10">
    <property type="entry name" value="DNA polymerase III clamp loader subunits, C-terminal domain"/>
    <property type="match status" value="1"/>
</dbReference>
<evidence type="ECO:0000256" key="3">
    <source>
        <dbReference type="ARBA" id="ARBA00022840"/>
    </source>
</evidence>
<dbReference type="InterPro" id="IPR027417">
    <property type="entry name" value="P-loop_NTPase"/>
</dbReference>
<reference evidence="5" key="1">
    <citation type="submission" date="2022-01" db="EMBL/GenBank/DDBJ databases">
        <title>Collection of gut derived symbiotic bacterial strains cultured from healthy donors.</title>
        <authorList>
            <person name="Lin H."/>
            <person name="Kohout C."/>
            <person name="Waligurski E."/>
            <person name="Pamer E.G."/>
        </authorList>
    </citation>
    <scope>NUCLEOTIDE SEQUENCE</scope>
    <source>
        <strain evidence="5">DFI.7.46</strain>
    </source>
</reference>
<accession>A0AAJ1F7V5</accession>